<sequence length="188" mass="20543">TQFNSVSQPVIIMTSVILSLGGVFLGLTVMELPFGIIMTGVGVISLAGVVVNNAIVLIDYTNRLHQRGMHFREAIIAAGCTRLRPVLLTAVTTILGLLPMVTGIAYDFHEMRMSFVSESSQWWRSMASAVIFGLALATVLTLVVVPTLYALVHTTSQAAERGVKRIRRAYWAPFYRLTGTTAEEEKKG</sequence>
<comment type="caution">
    <text evidence="2">The sequence shown here is derived from an EMBL/GenBank/DDBJ whole genome shotgun (WGS) entry which is preliminary data.</text>
</comment>
<dbReference type="EMBL" id="BARS01024974">
    <property type="protein sequence ID" value="GAG13257.1"/>
    <property type="molecule type" value="Genomic_DNA"/>
</dbReference>
<dbReference type="Gene3D" id="1.20.1640.10">
    <property type="entry name" value="Multidrug efflux transporter AcrB transmembrane domain"/>
    <property type="match status" value="1"/>
</dbReference>
<dbReference type="GO" id="GO:0005886">
    <property type="term" value="C:plasma membrane"/>
    <property type="evidence" value="ECO:0007669"/>
    <property type="project" value="TreeGrafter"/>
</dbReference>
<keyword evidence="1" id="KW-1133">Transmembrane helix</keyword>
<dbReference type="SUPFAM" id="SSF82866">
    <property type="entry name" value="Multidrug efflux transporter AcrB transmembrane domain"/>
    <property type="match status" value="1"/>
</dbReference>
<feature type="non-terminal residue" evidence="2">
    <location>
        <position position="1"/>
    </location>
</feature>
<protein>
    <recommendedName>
        <fullName evidence="3">Acriflavin resistance protein</fullName>
    </recommendedName>
</protein>
<feature type="transmembrane region" description="Helical" evidence="1">
    <location>
        <begin position="12"/>
        <end position="30"/>
    </location>
</feature>
<dbReference type="PANTHER" id="PTHR32063">
    <property type="match status" value="1"/>
</dbReference>
<feature type="transmembrane region" description="Helical" evidence="1">
    <location>
        <begin position="126"/>
        <end position="152"/>
    </location>
</feature>
<feature type="transmembrane region" description="Helical" evidence="1">
    <location>
        <begin position="36"/>
        <end position="60"/>
    </location>
</feature>
<dbReference type="PANTHER" id="PTHR32063:SF0">
    <property type="entry name" value="SWARMING MOTILITY PROTEIN SWRC"/>
    <property type="match status" value="1"/>
</dbReference>
<gene>
    <name evidence="2" type="ORF">S01H1_39553</name>
</gene>
<organism evidence="2">
    <name type="scientific">marine sediment metagenome</name>
    <dbReference type="NCBI Taxonomy" id="412755"/>
    <lineage>
        <taxon>unclassified sequences</taxon>
        <taxon>metagenomes</taxon>
        <taxon>ecological metagenomes</taxon>
    </lineage>
</organism>
<dbReference type="GO" id="GO:0042910">
    <property type="term" value="F:xenobiotic transmembrane transporter activity"/>
    <property type="evidence" value="ECO:0007669"/>
    <property type="project" value="TreeGrafter"/>
</dbReference>
<name>X0VQ17_9ZZZZ</name>
<evidence type="ECO:0000313" key="2">
    <source>
        <dbReference type="EMBL" id="GAG13257.1"/>
    </source>
</evidence>
<dbReference type="AlphaFoldDB" id="X0VQ17"/>
<keyword evidence="1" id="KW-0812">Transmembrane</keyword>
<keyword evidence="1" id="KW-0472">Membrane</keyword>
<reference evidence="2" key="1">
    <citation type="journal article" date="2014" name="Front. Microbiol.">
        <title>High frequency of phylogenetically diverse reductive dehalogenase-homologous genes in deep subseafloor sedimentary metagenomes.</title>
        <authorList>
            <person name="Kawai M."/>
            <person name="Futagami T."/>
            <person name="Toyoda A."/>
            <person name="Takaki Y."/>
            <person name="Nishi S."/>
            <person name="Hori S."/>
            <person name="Arai W."/>
            <person name="Tsubouchi T."/>
            <person name="Morono Y."/>
            <person name="Uchiyama I."/>
            <person name="Ito T."/>
            <person name="Fujiyama A."/>
            <person name="Inagaki F."/>
            <person name="Takami H."/>
        </authorList>
    </citation>
    <scope>NUCLEOTIDE SEQUENCE</scope>
    <source>
        <strain evidence="2">Expedition CK06-06</strain>
    </source>
</reference>
<dbReference type="Pfam" id="PF00873">
    <property type="entry name" value="ACR_tran"/>
    <property type="match status" value="1"/>
</dbReference>
<dbReference type="InterPro" id="IPR001036">
    <property type="entry name" value="Acrflvin-R"/>
</dbReference>
<evidence type="ECO:0008006" key="3">
    <source>
        <dbReference type="Google" id="ProtNLM"/>
    </source>
</evidence>
<accession>X0VQ17</accession>
<feature type="transmembrane region" description="Helical" evidence="1">
    <location>
        <begin position="86"/>
        <end position="106"/>
    </location>
</feature>
<evidence type="ECO:0000256" key="1">
    <source>
        <dbReference type="SAM" id="Phobius"/>
    </source>
</evidence>
<proteinExistence type="predicted"/>